<evidence type="ECO:0000313" key="5">
    <source>
        <dbReference type="Proteomes" id="UP000325313"/>
    </source>
</evidence>
<evidence type="ECO:0000313" key="3">
    <source>
        <dbReference type="EMBL" id="KAA1086320.1"/>
    </source>
</evidence>
<feature type="region of interest" description="Disordered" evidence="1">
    <location>
        <begin position="158"/>
        <end position="187"/>
    </location>
</feature>
<dbReference type="EMBL" id="VDEP01000411">
    <property type="protein sequence ID" value="KAA1086320.1"/>
    <property type="molecule type" value="Genomic_DNA"/>
</dbReference>
<dbReference type="Proteomes" id="UP000325313">
    <property type="component" value="Unassembled WGS sequence"/>
</dbReference>
<feature type="compositionally biased region" description="Polar residues" evidence="1">
    <location>
        <begin position="435"/>
        <end position="451"/>
    </location>
</feature>
<evidence type="ECO:0000256" key="1">
    <source>
        <dbReference type="SAM" id="MobiDB-lite"/>
    </source>
</evidence>
<protein>
    <submittedName>
        <fullName evidence="2">Uncharacterized protein</fullName>
    </submittedName>
</protein>
<feature type="region of interest" description="Disordered" evidence="1">
    <location>
        <begin position="253"/>
        <end position="547"/>
    </location>
</feature>
<feature type="compositionally biased region" description="Low complexity" evidence="1">
    <location>
        <begin position="1"/>
        <end position="54"/>
    </location>
</feature>
<feature type="compositionally biased region" description="Polar residues" evidence="1">
    <location>
        <begin position="117"/>
        <end position="129"/>
    </location>
</feature>
<evidence type="ECO:0000313" key="4">
    <source>
        <dbReference type="Proteomes" id="UP000324748"/>
    </source>
</evidence>
<feature type="compositionally biased region" description="Pro residues" evidence="1">
    <location>
        <begin position="314"/>
        <end position="326"/>
    </location>
</feature>
<feature type="compositionally biased region" description="Polar residues" evidence="1">
    <location>
        <begin position="85"/>
        <end position="98"/>
    </location>
</feature>
<keyword evidence="4" id="KW-1185">Reference proteome</keyword>
<dbReference type="Proteomes" id="UP000324748">
    <property type="component" value="Unassembled WGS sequence"/>
</dbReference>
<comment type="caution">
    <text evidence="2">The sequence shown here is derived from an EMBL/GenBank/DDBJ whole genome shotgun (WGS) entry which is preliminary data.</text>
</comment>
<feature type="compositionally biased region" description="Basic and acidic residues" evidence="1">
    <location>
        <begin position="174"/>
        <end position="184"/>
    </location>
</feature>
<gene>
    <name evidence="2" type="ORF">PGT21_031773</name>
    <name evidence="3" type="ORF">PGTUg99_011172</name>
</gene>
<sequence>MASRIASSSNTPSSNESGRSLPSSSSQLQDDQSAHLQARPPAARSSSANPYRSSLLPSSGHPHRLSDFSPHTPLDLANHPAAAKSANTKTGFSSTPLNLNMLVHPPRYHSPLPPPSQGQASRSHAANRQSMQLLQTQPSFQTFTTRDPRRETLQQPYATISSGQSGQFSNRQSRHLDFPTRRSNEPANLIQAVRDTSQGSRPNSLQPDSRRVVTGILQSALPPSSRPIPVNTEPVRSMSIAELENRHKAALQKLQSHSNQQVAKSSAAKTPADTQSQNLERQQRHKAAMQKLQAHSTSPAVAAPQAPSRRQSANPPPRTVPQPKPPGSSSDASSKSARTEQSSKQSEKGNAGTSNRRSMFGFFSFKDSTKSAAASNEEPSAKPKSFLSSKKQKKETLNPVVGKVEDDDEDVPLAQLASRRTSYNPASLNKGAGHSGSSSPTETLMSKSLSVPTMMHKMGSHGSASESGSRPVNRPQHPRSHTNPVDNRPTSRISSRHHDRMGGFQPIREDNELMPLDTNLAGRSDRSFQPPRWLDEDGDHSQKQGPRPLIFEDEAKAIRNSKRFWS</sequence>
<accession>A0A5B0M630</accession>
<dbReference type="OrthoDB" id="2502557at2759"/>
<evidence type="ECO:0000313" key="2">
    <source>
        <dbReference type="EMBL" id="KAA1072285.1"/>
    </source>
</evidence>
<feature type="compositionally biased region" description="Polar residues" evidence="1">
    <location>
        <begin position="158"/>
        <end position="171"/>
    </location>
</feature>
<dbReference type="EMBL" id="VSWC01000170">
    <property type="protein sequence ID" value="KAA1072285.1"/>
    <property type="molecule type" value="Genomic_DNA"/>
</dbReference>
<dbReference type="AlphaFoldDB" id="A0A5B0M630"/>
<name>A0A5B0M630_PUCGR</name>
<feature type="compositionally biased region" description="Polar residues" evidence="1">
    <location>
        <begin position="481"/>
        <end position="493"/>
    </location>
</feature>
<feature type="compositionally biased region" description="Polar residues" evidence="1">
    <location>
        <begin position="253"/>
        <end position="280"/>
    </location>
</feature>
<feature type="region of interest" description="Disordered" evidence="1">
    <location>
        <begin position="1"/>
        <end position="129"/>
    </location>
</feature>
<reference evidence="4 5" key="1">
    <citation type="submission" date="2019-05" db="EMBL/GenBank/DDBJ databases">
        <title>Emergence of the Ug99 lineage of the wheat stem rust pathogen through somatic hybridization.</title>
        <authorList>
            <person name="Li F."/>
            <person name="Upadhyaya N.M."/>
            <person name="Sperschneider J."/>
            <person name="Matny O."/>
            <person name="Nguyen-Phuc H."/>
            <person name="Mago R."/>
            <person name="Raley C."/>
            <person name="Miller M.E."/>
            <person name="Silverstein K.A.T."/>
            <person name="Henningsen E."/>
            <person name="Hirsch C.D."/>
            <person name="Visser B."/>
            <person name="Pretorius Z.A."/>
            <person name="Steffenson B.J."/>
            <person name="Schwessinger B."/>
            <person name="Dodds P.N."/>
            <person name="Figueroa M."/>
        </authorList>
    </citation>
    <scope>NUCLEOTIDE SEQUENCE [LARGE SCALE GENOMIC DNA]</scope>
    <source>
        <strain evidence="2">21-0</strain>
        <strain evidence="3 5">Ug99</strain>
    </source>
</reference>
<organism evidence="2 4">
    <name type="scientific">Puccinia graminis f. sp. tritici</name>
    <dbReference type="NCBI Taxonomy" id="56615"/>
    <lineage>
        <taxon>Eukaryota</taxon>
        <taxon>Fungi</taxon>
        <taxon>Dikarya</taxon>
        <taxon>Basidiomycota</taxon>
        <taxon>Pucciniomycotina</taxon>
        <taxon>Pucciniomycetes</taxon>
        <taxon>Pucciniales</taxon>
        <taxon>Pucciniaceae</taxon>
        <taxon>Puccinia</taxon>
    </lineage>
</organism>
<feature type="compositionally biased region" description="Polar residues" evidence="1">
    <location>
        <begin position="418"/>
        <end position="427"/>
    </location>
</feature>
<feature type="compositionally biased region" description="Basic and acidic residues" evidence="1">
    <location>
        <begin position="533"/>
        <end position="542"/>
    </location>
</feature>
<proteinExistence type="predicted"/>